<dbReference type="Proteomes" id="UP000199079">
    <property type="component" value="Unassembled WGS sequence"/>
</dbReference>
<reference evidence="3" key="1">
    <citation type="submission" date="2016-10" db="EMBL/GenBank/DDBJ databases">
        <authorList>
            <person name="Varghese N."/>
            <person name="Submissions S."/>
        </authorList>
    </citation>
    <scope>NUCLEOTIDE SEQUENCE [LARGE SCALE GENOMIC DNA]</scope>
    <source>
        <strain evidence="3">DC30,IBRC 10041,KCTC 4046</strain>
    </source>
</reference>
<dbReference type="RefSeq" id="WP_092730636.1">
    <property type="nucleotide sequence ID" value="NZ_FNPC01000001.1"/>
</dbReference>
<dbReference type="OrthoDB" id="342119at2157"/>
<feature type="transmembrane region" description="Helical" evidence="1">
    <location>
        <begin position="9"/>
        <end position="28"/>
    </location>
</feature>
<keyword evidence="3" id="KW-1185">Reference proteome</keyword>
<evidence type="ECO:0000256" key="1">
    <source>
        <dbReference type="SAM" id="Phobius"/>
    </source>
</evidence>
<dbReference type="EMBL" id="FNPC01000001">
    <property type="protein sequence ID" value="SDX81068.1"/>
    <property type="molecule type" value="Genomic_DNA"/>
</dbReference>
<sequence length="62" mass="6424">MEIPTTGDPIAVALAALAVGLFAVALIAMSTDRLTAAGMSFLAASLVIYLRESRVADRTAEE</sequence>
<protein>
    <submittedName>
        <fullName evidence="2">Uncharacterized protein</fullName>
    </submittedName>
</protein>
<name>A0A1H3ESG0_9EURY</name>
<keyword evidence="1" id="KW-0472">Membrane</keyword>
<dbReference type="AlphaFoldDB" id="A0A1H3ESG0"/>
<keyword evidence="1" id="KW-0812">Transmembrane</keyword>
<gene>
    <name evidence="2" type="ORF">SAMN05216564_101555</name>
</gene>
<organism evidence="2 3">
    <name type="scientific">Halopenitus persicus</name>
    <dbReference type="NCBI Taxonomy" id="1048396"/>
    <lineage>
        <taxon>Archaea</taxon>
        <taxon>Methanobacteriati</taxon>
        <taxon>Methanobacteriota</taxon>
        <taxon>Stenosarchaea group</taxon>
        <taxon>Halobacteria</taxon>
        <taxon>Halobacteriales</taxon>
        <taxon>Haloferacaceae</taxon>
        <taxon>Halopenitus</taxon>
    </lineage>
</organism>
<accession>A0A1H3ESG0</accession>
<proteinExistence type="predicted"/>
<evidence type="ECO:0000313" key="3">
    <source>
        <dbReference type="Proteomes" id="UP000199079"/>
    </source>
</evidence>
<evidence type="ECO:0000313" key="2">
    <source>
        <dbReference type="EMBL" id="SDX81068.1"/>
    </source>
</evidence>
<keyword evidence="1" id="KW-1133">Transmembrane helix</keyword>